<gene>
    <name evidence="2" type="ORF">EJV47_20965</name>
</gene>
<feature type="domain" description="Knr4/Smi1-like" evidence="1">
    <location>
        <begin position="3"/>
        <end position="118"/>
    </location>
</feature>
<sequence>MHYLSAADLDRLEQELDVVLPAHYRAFHLTEQELIRQLREVSGEPGQDWLGVATDAAWLIEINRLYGIPKREGPLRGKFCIGNDAGGGGHFISLDDPANTVVYAISHDWYDPEEMFDEERNDYVWTHEDMMGAPNMVAFTLRTIRMWRDINERYGTE</sequence>
<organism evidence="2 3">
    <name type="scientific">Hymenobacter gummosus</name>
    <dbReference type="NCBI Taxonomy" id="1776032"/>
    <lineage>
        <taxon>Bacteria</taxon>
        <taxon>Pseudomonadati</taxon>
        <taxon>Bacteroidota</taxon>
        <taxon>Cytophagia</taxon>
        <taxon>Cytophagales</taxon>
        <taxon>Hymenobacteraceae</taxon>
        <taxon>Hymenobacter</taxon>
    </lineage>
</organism>
<protein>
    <submittedName>
        <fullName evidence="2">SMI1/KNR4 family protein</fullName>
    </submittedName>
</protein>
<dbReference type="Pfam" id="PF09346">
    <property type="entry name" value="SMI1_KNR4"/>
    <property type="match status" value="1"/>
</dbReference>
<accession>A0A431TYE2</accession>
<dbReference type="InterPro" id="IPR018958">
    <property type="entry name" value="Knr4/Smi1-like_dom"/>
</dbReference>
<dbReference type="Proteomes" id="UP000282184">
    <property type="component" value="Unassembled WGS sequence"/>
</dbReference>
<dbReference type="AlphaFoldDB" id="A0A431TYE2"/>
<dbReference type="SMART" id="SM00860">
    <property type="entry name" value="SMI1_KNR4"/>
    <property type="match status" value="1"/>
</dbReference>
<evidence type="ECO:0000313" key="2">
    <source>
        <dbReference type="EMBL" id="RTQ46845.1"/>
    </source>
</evidence>
<dbReference type="RefSeq" id="WP_126695166.1">
    <property type="nucleotide sequence ID" value="NZ_RXOF01000014.1"/>
</dbReference>
<dbReference type="Gene3D" id="3.40.1580.10">
    <property type="entry name" value="SMI1/KNR4-like"/>
    <property type="match status" value="1"/>
</dbReference>
<evidence type="ECO:0000313" key="3">
    <source>
        <dbReference type="Proteomes" id="UP000282184"/>
    </source>
</evidence>
<dbReference type="EMBL" id="RXOF01000014">
    <property type="protein sequence ID" value="RTQ46845.1"/>
    <property type="molecule type" value="Genomic_DNA"/>
</dbReference>
<evidence type="ECO:0000259" key="1">
    <source>
        <dbReference type="SMART" id="SM00860"/>
    </source>
</evidence>
<comment type="caution">
    <text evidence="2">The sequence shown here is derived from an EMBL/GenBank/DDBJ whole genome shotgun (WGS) entry which is preliminary data.</text>
</comment>
<keyword evidence="3" id="KW-1185">Reference proteome</keyword>
<reference evidence="2 3" key="1">
    <citation type="submission" date="2018-12" db="EMBL/GenBank/DDBJ databases">
        <title>Hymenobacter gummosus sp. nov., isolated from a spring.</title>
        <authorList>
            <person name="Nie L."/>
        </authorList>
    </citation>
    <scope>NUCLEOTIDE SEQUENCE [LARGE SCALE GENOMIC DNA]</scope>
    <source>
        <strain evidence="2 3">KCTC 52166</strain>
    </source>
</reference>
<proteinExistence type="predicted"/>
<dbReference type="SUPFAM" id="SSF160631">
    <property type="entry name" value="SMI1/KNR4-like"/>
    <property type="match status" value="1"/>
</dbReference>
<name>A0A431TYE2_9BACT</name>
<dbReference type="InterPro" id="IPR037883">
    <property type="entry name" value="Knr4/Smi1-like_sf"/>
</dbReference>